<keyword evidence="3" id="KW-1185">Reference proteome</keyword>
<dbReference type="EMBL" id="JABSTR010000001">
    <property type="protein sequence ID" value="KAH9361096.1"/>
    <property type="molecule type" value="Genomic_DNA"/>
</dbReference>
<evidence type="ECO:0000313" key="3">
    <source>
        <dbReference type="Proteomes" id="UP000821853"/>
    </source>
</evidence>
<feature type="region of interest" description="Disordered" evidence="1">
    <location>
        <begin position="49"/>
        <end position="80"/>
    </location>
</feature>
<feature type="compositionally biased region" description="Gly residues" evidence="1">
    <location>
        <begin position="326"/>
        <end position="335"/>
    </location>
</feature>
<comment type="caution">
    <text evidence="2">The sequence shown here is derived from an EMBL/GenBank/DDBJ whole genome shotgun (WGS) entry which is preliminary data.</text>
</comment>
<dbReference type="Pfam" id="PF01391">
    <property type="entry name" value="Collagen"/>
    <property type="match status" value="1"/>
</dbReference>
<dbReference type="InterPro" id="IPR008160">
    <property type="entry name" value="Collagen"/>
</dbReference>
<protein>
    <submittedName>
        <fullName evidence="2">Uncharacterized protein</fullName>
    </submittedName>
</protein>
<feature type="compositionally biased region" description="Basic and acidic residues" evidence="1">
    <location>
        <begin position="337"/>
        <end position="358"/>
    </location>
</feature>
<feature type="region of interest" description="Disordered" evidence="1">
    <location>
        <begin position="1"/>
        <end position="23"/>
    </location>
</feature>
<reference evidence="2 3" key="1">
    <citation type="journal article" date="2020" name="Cell">
        <title>Large-Scale Comparative Analyses of Tick Genomes Elucidate Their Genetic Diversity and Vector Capacities.</title>
        <authorList>
            <consortium name="Tick Genome and Microbiome Consortium (TIGMIC)"/>
            <person name="Jia N."/>
            <person name="Wang J."/>
            <person name="Shi W."/>
            <person name="Du L."/>
            <person name="Sun Y."/>
            <person name="Zhan W."/>
            <person name="Jiang J.F."/>
            <person name="Wang Q."/>
            <person name="Zhang B."/>
            <person name="Ji P."/>
            <person name="Bell-Sakyi L."/>
            <person name="Cui X.M."/>
            <person name="Yuan T.T."/>
            <person name="Jiang B.G."/>
            <person name="Yang W.F."/>
            <person name="Lam T.T."/>
            <person name="Chang Q.C."/>
            <person name="Ding S.J."/>
            <person name="Wang X.J."/>
            <person name="Zhu J.G."/>
            <person name="Ruan X.D."/>
            <person name="Zhao L."/>
            <person name="Wei J.T."/>
            <person name="Ye R.Z."/>
            <person name="Que T.C."/>
            <person name="Du C.H."/>
            <person name="Zhou Y.H."/>
            <person name="Cheng J.X."/>
            <person name="Dai P.F."/>
            <person name="Guo W.B."/>
            <person name="Han X.H."/>
            <person name="Huang E.J."/>
            <person name="Li L.F."/>
            <person name="Wei W."/>
            <person name="Gao Y.C."/>
            <person name="Liu J.Z."/>
            <person name="Shao H.Z."/>
            <person name="Wang X."/>
            <person name="Wang C.C."/>
            <person name="Yang T.C."/>
            <person name="Huo Q.B."/>
            <person name="Li W."/>
            <person name="Chen H.Y."/>
            <person name="Chen S.E."/>
            <person name="Zhou L.G."/>
            <person name="Ni X.B."/>
            <person name="Tian J.H."/>
            <person name="Sheng Y."/>
            <person name="Liu T."/>
            <person name="Pan Y.S."/>
            <person name="Xia L.Y."/>
            <person name="Li J."/>
            <person name="Zhao F."/>
            <person name="Cao W.C."/>
        </authorList>
    </citation>
    <scope>NUCLEOTIDE SEQUENCE [LARGE SCALE GENOMIC DNA]</scope>
    <source>
        <strain evidence="2">HaeL-2018</strain>
    </source>
</reference>
<dbReference type="Proteomes" id="UP000821853">
    <property type="component" value="Chromosome 1"/>
</dbReference>
<gene>
    <name evidence="2" type="ORF">HPB48_002958</name>
</gene>
<organism evidence="2 3">
    <name type="scientific">Haemaphysalis longicornis</name>
    <name type="common">Bush tick</name>
    <dbReference type="NCBI Taxonomy" id="44386"/>
    <lineage>
        <taxon>Eukaryota</taxon>
        <taxon>Metazoa</taxon>
        <taxon>Ecdysozoa</taxon>
        <taxon>Arthropoda</taxon>
        <taxon>Chelicerata</taxon>
        <taxon>Arachnida</taxon>
        <taxon>Acari</taxon>
        <taxon>Parasitiformes</taxon>
        <taxon>Ixodida</taxon>
        <taxon>Ixodoidea</taxon>
        <taxon>Ixodidae</taxon>
        <taxon>Haemaphysalinae</taxon>
        <taxon>Haemaphysalis</taxon>
    </lineage>
</organism>
<proteinExistence type="predicted"/>
<sequence length="409" mass="44131">MCAPAAVGPCGRSPKPGNTVNEQPTAAALNRRGRHSWASGARLCGAKHAEWAQGPGTLPPKAAPKERERVAHSPTPYDDAGRALTRRLSRVLAPSSYKRLTPVPGFTTDTVQLILSGLVSSEKTRPEDARLQLVSFPTAPPPREVWLSLGLRPPGRFTAAAEERKIRVSTLFRVDSPAVENGCGLSTRRKLAHKGVPCSFSRGRPDCGSLMTTRRDWLPSAACLRNSPPLSPHRRRMGSAVSCCLFSLRFAEKGTRWREAEYREFYRDPRYNRSGYNNGYDGTGGRRPGYNYAEQRNCSACSGCRCIGEKGSRGTPGVPGPPGPPGIQGHGGPEGLPGDKGEKGEAGRDGPRGPKGERASVFPALFETVEHGSPKRDQTPRITAFFPTESTTITTAVPEQKKKAPCVPC</sequence>
<evidence type="ECO:0000256" key="1">
    <source>
        <dbReference type="SAM" id="MobiDB-lite"/>
    </source>
</evidence>
<dbReference type="VEuPathDB" id="VectorBase:HLOH_054993"/>
<evidence type="ECO:0000313" key="2">
    <source>
        <dbReference type="EMBL" id="KAH9361096.1"/>
    </source>
</evidence>
<feature type="region of interest" description="Disordered" evidence="1">
    <location>
        <begin position="312"/>
        <end position="362"/>
    </location>
</feature>
<dbReference type="AlphaFoldDB" id="A0A9J6FFH2"/>
<accession>A0A9J6FFH2</accession>
<name>A0A9J6FFH2_HAELO</name>